<accession>A0A5C6AGE1</accession>
<dbReference type="InterPro" id="IPR012328">
    <property type="entry name" value="Chalcone/stilbene_synt_C"/>
</dbReference>
<keyword evidence="6" id="KW-0012">Acyltransferase</keyword>
<dbReference type="Pfam" id="PF02797">
    <property type="entry name" value="Chal_sti_synt_C"/>
    <property type="match status" value="1"/>
</dbReference>
<dbReference type="AlphaFoldDB" id="A0A5C6AGE1"/>
<keyword evidence="7" id="KW-1185">Reference proteome</keyword>
<evidence type="ECO:0000313" key="7">
    <source>
        <dbReference type="Proteomes" id="UP000320176"/>
    </source>
</evidence>
<evidence type="ECO:0000259" key="4">
    <source>
        <dbReference type="Pfam" id="PF00195"/>
    </source>
</evidence>
<dbReference type="Gene3D" id="3.40.47.10">
    <property type="match status" value="2"/>
</dbReference>
<evidence type="ECO:0000256" key="1">
    <source>
        <dbReference type="ARBA" id="ARBA00005531"/>
    </source>
</evidence>
<proteinExistence type="inferred from homology"/>
<dbReference type="SUPFAM" id="SSF53901">
    <property type="entry name" value="Thiolase-like"/>
    <property type="match status" value="2"/>
</dbReference>
<dbReference type="EC" id="2.3.1.-" evidence="6"/>
<feature type="domain" description="Chalcone/stilbene synthase C-terminal" evidence="5">
    <location>
        <begin position="238"/>
        <end position="375"/>
    </location>
</feature>
<feature type="active site" description="Acyl-thioester intermediate" evidence="3">
    <location>
        <position position="162"/>
    </location>
</feature>
<dbReference type="EMBL" id="SJPN01000006">
    <property type="protein sequence ID" value="TWT98265.1"/>
    <property type="molecule type" value="Genomic_DNA"/>
</dbReference>
<dbReference type="Pfam" id="PF00195">
    <property type="entry name" value="Chal_sti_synt_N"/>
    <property type="match status" value="1"/>
</dbReference>
<comment type="caution">
    <text evidence="6">The sequence shown here is derived from an EMBL/GenBank/DDBJ whole genome shotgun (WGS) entry which is preliminary data.</text>
</comment>
<dbReference type="InterPro" id="IPR001099">
    <property type="entry name" value="Chalcone/stilbene_synt_N"/>
</dbReference>
<name>A0A5C6AGE1_9BACT</name>
<dbReference type="PANTHER" id="PTHR11877">
    <property type="entry name" value="HYDROXYMETHYLGLUTARYL-COA SYNTHASE"/>
    <property type="match status" value="1"/>
</dbReference>
<dbReference type="Proteomes" id="UP000320176">
    <property type="component" value="Unassembled WGS sequence"/>
</dbReference>
<dbReference type="GO" id="GO:0030639">
    <property type="term" value="P:polyketide biosynthetic process"/>
    <property type="evidence" value="ECO:0007669"/>
    <property type="project" value="TreeGrafter"/>
</dbReference>
<dbReference type="CDD" id="cd00831">
    <property type="entry name" value="CHS_like"/>
    <property type="match status" value="1"/>
</dbReference>
<evidence type="ECO:0000313" key="6">
    <source>
        <dbReference type="EMBL" id="TWT98265.1"/>
    </source>
</evidence>
<feature type="domain" description="Chalcone/stilbene synthase N-terminal" evidence="4">
    <location>
        <begin position="4"/>
        <end position="221"/>
    </location>
</feature>
<evidence type="ECO:0000256" key="3">
    <source>
        <dbReference type="PIRSR" id="PIRSR000451-1"/>
    </source>
</evidence>
<organism evidence="6 7">
    <name type="scientific">Stieleria varia</name>
    <dbReference type="NCBI Taxonomy" id="2528005"/>
    <lineage>
        <taxon>Bacteria</taxon>
        <taxon>Pseudomonadati</taxon>
        <taxon>Planctomycetota</taxon>
        <taxon>Planctomycetia</taxon>
        <taxon>Pirellulales</taxon>
        <taxon>Pirellulaceae</taxon>
        <taxon>Stieleria</taxon>
    </lineage>
</organism>
<protein>
    <submittedName>
        <fullName evidence="6">Alpha-pyrone synthesis polyketide synthase-like Pks18</fullName>
        <ecNumber evidence="6">2.3.1.-</ecNumber>
    </submittedName>
</protein>
<dbReference type="RefSeq" id="WP_146521887.1">
    <property type="nucleotide sequence ID" value="NZ_CP151726.1"/>
</dbReference>
<comment type="similarity">
    <text evidence="1">Belongs to the thiolase-like superfamily. Chalcone/stilbene synthases family.</text>
</comment>
<evidence type="ECO:0000256" key="2">
    <source>
        <dbReference type="ARBA" id="ARBA00022679"/>
    </source>
</evidence>
<dbReference type="OrthoDB" id="9786288at2"/>
<reference evidence="6 7" key="1">
    <citation type="submission" date="2019-02" db="EMBL/GenBank/DDBJ databases">
        <title>Deep-cultivation of Planctomycetes and their phenomic and genomic characterization uncovers novel biology.</title>
        <authorList>
            <person name="Wiegand S."/>
            <person name="Jogler M."/>
            <person name="Boedeker C."/>
            <person name="Pinto D."/>
            <person name="Vollmers J."/>
            <person name="Rivas-Marin E."/>
            <person name="Kohn T."/>
            <person name="Peeters S.H."/>
            <person name="Heuer A."/>
            <person name="Rast P."/>
            <person name="Oberbeckmann S."/>
            <person name="Bunk B."/>
            <person name="Jeske O."/>
            <person name="Meyerdierks A."/>
            <person name="Storesund J.E."/>
            <person name="Kallscheuer N."/>
            <person name="Luecker S."/>
            <person name="Lage O.M."/>
            <person name="Pohl T."/>
            <person name="Merkel B.J."/>
            <person name="Hornburger P."/>
            <person name="Mueller R.-W."/>
            <person name="Bruemmer F."/>
            <person name="Labrenz M."/>
            <person name="Spormann A.M."/>
            <person name="Op Den Camp H."/>
            <person name="Overmann J."/>
            <person name="Amann R."/>
            <person name="Jetten M.S.M."/>
            <person name="Mascher T."/>
            <person name="Medema M.H."/>
            <person name="Devos D.P."/>
            <person name="Kaster A.-K."/>
            <person name="Ovreas L."/>
            <person name="Rohde M."/>
            <person name="Galperin M.Y."/>
            <person name="Jogler C."/>
        </authorList>
    </citation>
    <scope>NUCLEOTIDE SEQUENCE [LARGE SCALE GENOMIC DNA]</scope>
    <source>
        <strain evidence="6 7">Pla52n</strain>
    </source>
</reference>
<evidence type="ECO:0000259" key="5">
    <source>
        <dbReference type="Pfam" id="PF02797"/>
    </source>
</evidence>
<dbReference type="GO" id="GO:0016747">
    <property type="term" value="F:acyltransferase activity, transferring groups other than amino-acyl groups"/>
    <property type="evidence" value="ECO:0007669"/>
    <property type="project" value="InterPro"/>
</dbReference>
<gene>
    <name evidence="6" type="ORF">Pla52n_47750</name>
</gene>
<keyword evidence="2 6" id="KW-0808">Transferase</keyword>
<dbReference type="PIRSF" id="PIRSF000451">
    <property type="entry name" value="PKS_III"/>
    <property type="match status" value="1"/>
</dbReference>
<sequence>MQCSIVGLGTALPAGAVAQEDALAMSSEVICDSPKQERLLRTLFRKSGVKTRRTAIPWQTGYEWAKGAHVESDGGSVATAFEVCNGPPTGHRMDLYAKFAPPLAERASRAALDISPVSPQDITHLVTVSCTGFSAPGVDIHLLQSLGLPGSTQRVHVGFMGCHGAINGLRAARGLAAADPDANILMCCVELCSLHYRMTWDAEAMAGNALFADGAAAVVINNQSNNEMHPLTLADTQSCLLPDTTDKMSWMVGDHGFEMRLSGAVPDSIHENLRPWLQAWLAKHDLTLDDVQDWIVHPGGPRILDAVVDSLDLPTDSVTVSREVLSELGNMSSPTVLFVLQRCLAQQAAAGEKRNGPRVLLGFGPGLVAEAALLK</sequence>
<dbReference type="InterPro" id="IPR016039">
    <property type="entry name" value="Thiolase-like"/>
</dbReference>
<dbReference type="InterPro" id="IPR011141">
    <property type="entry name" value="Polyketide_synthase_type-III"/>
</dbReference>
<dbReference type="PANTHER" id="PTHR11877:SF46">
    <property type="entry name" value="TYPE III POLYKETIDE SYNTHASE A"/>
    <property type="match status" value="1"/>
</dbReference>